<dbReference type="OrthoDB" id="329666at2759"/>
<keyword evidence="4" id="KW-1185">Reference proteome</keyword>
<protein>
    <submittedName>
        <fullName evidence="3">Mini-chromosome maintenance complex-binding protein</fullName>
    </submittedName>
</protein>
<name>A0A9Q0J4F7_9ROSI</name>
<dbReference type="PANTHER" id="PTHR13489">
    <property type="entry name" value="MINI-CHROMOSOME MAINTENANCE COMPLEX-BINDING PROTEIN"/>
    <property type="match status" value="1"/>
</dbReference>
<dbReference type="GO" id="GO:0006261">
    <property type="term" value="P:DNA-templated DNA replication"/>
    <property type="evidence" value="ECO:0007669"/>
    <property type="project" value="TreeGrafter"/>
</dbReference>
<gene>
    <name evidence="3" type="primary">ETG1</name>
    <name evidence="3" type="ORF">Tsubulata_048634</name>
</gene>
<comment type="subcellular location">
    <subcellularLocation>
        <location evidence="1">Nucleus</location>
    </subcellularLocation>
</comment>
<dbReference type="EMBL" id="JAKUCV010006298">
    <property type="protein sequence ID" value="KAJ4827939.1"/>
    <property type="molecule type" value="Genomic_DNA"/>
</dbReference>
<comment type="caution">
    <text evidence="3">The sequence shown here is derived from an EMBL/GenBank/DDBJ whole genome shotgun (WGS) entry which is preliminary data.</text>
</comment>
<reference evidence="3" key="1">
    <citation type="submission" date="2022-02" db="EMBL/GenBank/DDBJ databases">
        <authorList>
            <person name="Henning P.M."/>
            <person name="McCubbin A.G."/>
            <person name="Shore J.S."/>
        </authorList>
    </citation>
    <scope>NUCLEOTIDE SEQUENCE</scope>
    <source>
        <strain evidence="3">F60SS</strain>
        <tissue evidence="3">Leaves</tissue>
    </source>
</reference>
<reference evidence="3" key="2">
    <citation type="journal article" date="2023" name="Plants (Basel)">
        <title>Annotation of the Turnera subulata (Passifloraceae) Draft Genome Reveals the S-Locus Evolved after the Divergence of Turneroideae from Passifloroideae in a Stepwise Manner.</title>
        <authorList>
            <person name="Henning P.M."/>
            <person name="Roalson E.H."/>
            <person name="Mir W."/>
            <person name="McCubbin A.G."/>
            <person name="Shore J.S."/>
        </authorList>
    </citation>
    <scope>NUCLEOTIDE SEQUENCE</scope>
    <source>
        <strain evidence="3">F60SS</strain>
    </source>
</reference>
<dbReference type="GO" id="GO:0003682">
    <property type="term" value="F:chromatin binding"/>
    <property type="evidence" value="ECO:0007669"/>
    <property type="project" value="TreeGrafter"/>
</dbReference>
<evidence type="ECO:0000256" key="2">
    <source>
        <dbReference type="ARBA" id="ARBA00023242"/>
    </source>
</evidence>
<dbReference type="Pfam" id="PF09739">
    <property type="entry name" value="MCM_bind"/>
    <property type="match status" value="1"/>
</dbReference>
<organism evidence="3 4">
    <name type="scientific">Turnera subulata</name>
    <dbReference type="NCBI Taxonomy" id="218843"/>
    <lineage>
        <taxon>Eukaryota</taxon>
        <taxon>Viridiplantae</taxon>
        <taxon>Streptophyta</taxon>
        <taxon>Embryophyta</taxon>
        <taxon>Tracheophyta</taxon>
        <taxon>Spermatophyta</taxon>
        <taxon>Magnoliopsida</taxon>
        <taxon>eudicotyledons</taxon>
        <taxon>Gunneridae</taxon>
        <taxon>Pentapetalae</taxon>
        <taxon>rosids</taxon>
        <taxon>fabids</taxon>
        <taxon>Malpighiales</taxon>
        <taxon>Passifloraceae</taxon>
        <taxon>Turnera</taxon>
    </lineage>
</organism>
<keyword evidence="2" id="KW-0539">Nucleus</keyword>
<dbReference type="GO" id="GO:0005634">
    <property type="term" value="C:nucleus"/>
    <property type="evidence" value="ECO:0007669"/>
    <property type="project" value="UniProtKB-SubCell"/>
</dbReference>
<dbReference type="AlphaFoldDB" id="A0A9Q0J4F7"/>
<evidence type="ECO:0000313" key="4">
    <source>
        <dbReference type="Proteomes" id="UP001141552"/>
    </source>
</evidence>
<proteinExistence type="predicted"/>
<accession>A0A9Q0J4F7</accession>
<evidence type="ECO:0000256" key="1">
    <source>
        <dbReference type="ARBA" id="ARBA00004123"/>
    </source>
</evidence>
<sequence length="63" mass="7336">MQKVVENDLVAARQTDRTLGSQEFSRWLTMARLISASFGETSLSLEHWQMAKELERLRKERLG</sequence>
<dbReference type="PANTHER" id="PTHR13489:SF0">
    <property type="entry name" value="MINI-CHROMOSOME MAINTENANCE COMPLEX-BINDING PROTEIN"/>
    <property type="match status" value="1"/>
</dbReference>
<dbReference type="InterPro" id="IPR019140">
    <property type="entry name" value="MCM_complex-bd"/>
</dbReference>
<evidence type="ECO:0000313" key="3">
    <source>
        <dbReference type="EMBL" id="KAJ4827939.1"/>
    </source>
</evidence>
<dbReference type="Proteomes" id="UP001141552">
    <property type="component" value="Unassembled WGS sequence"/>
</dbReference>